<evidence type="ECO:0000256" key="1">
    <source>
        <dbReference type="SAM" id="SignalP"/>
    </source>
</evidence>
<evidence type="ECO:0000313" key="2">
    <source>
        <dbReference type="EMBL" id="AEI94100.1"/>
    </source>
</evidence>
<dbReference type="EMBL" id="CP002623">
    <property type="protein sequence ID" value="AEI94100.1"/>
    <property type="molecule type" value="Genomic_DNA"/>
</dbReference>
<dbReference type="STRING" id="391595.RLO149_c021240"/>
<keyword evidence="1" id="KW-0732">Signal</keyword>
<dbReference type="HOGENOM" id="CLU_1642358_0_0_5"/>
<dbReference type="Gene3D" id="2.40.160.20">
    <property type="match status" value="1"/>
</dbReference>
<dbReference type="InterPro" id="IPR018550">
    <property type="entry name" value="Lipid-A_deacylase-rel"/>
</dbReference>
<protein>
    <recommendedName>
        <fullName evidence="4">Lipid A 3-O-deacylase-like protein</fullName>
    </recommendedName>
</protein>
<proteinExistence type="predicted"/>
<reference evidence="2 3" key="1">
    <citation type="journal article" date="2011" name="BMC Genomics">
        <title>Comparative genome analysis and genome-guided physiological analysis of Roseobacter litoralis.</title>
        <authorList>
            <person name="Kalhoefer D."/>
            <person name="Thole S."/>
            <person name="Voget S."/>
            <person name="Lehmann R."/>
            <person name="Liesegang H."/>
            <person name="Wollher A."/>
            <person name="Daniel R."/>
            <person name="Simon M."/>
            <person name="Brinkhoff T."/>
        </authorList>
    </citation>
    <scope>NUCLEOTIDE SEQUENCE [LARGE SCALE GENOMIC DNA]</scope>
    <source>
        <strain evidence="3">ATCC 49566 / DSM 6996 / JCM 21268 / NBRC 15278 / OCh 149</strain>
    </source>
</reference>
<dbReference type="Pfam" id="PF09411">
    <property type="entry name" value="PagL"/>
    <property type="match status" value="1"/>
</dbReference>
<feature type="signal peptide" evidence="1">
    <location>
        <begin position="1"/>
        <end position="20"/>
    </location>
</feature>
<dbReference type="Proteomes" id="UP000001353">
    <property type="component" value="Chromosome"/>
</dbReference>
<accession>F7ZLP9</accession>
<evidence type="ECO:0008006" key="4">
    <source>
        <dbReference type="Google" id="ProtNLM"/>
    </source>
</evidence>
<dbReference type="OrthoDB" id="6199047at2"/>
<dbReference type="KEGG" id="rli:RLO149_c021240"/>
<feature type="chain" id="PRO_5003373485" description="Lipid A 3-O-deacylase-like protein" evidence="1">
    <location>
        <begin position="21"/>
        <end position="161"/>
    </location>
</feature>
<dbReference type="RefSeq" id="WP_013962026.1">
    <property type="nucleotide sequence ID" value="NC_015730.1"/>
</dbReference>
<dbReference type="eggNOG" id="ENOG5031K9Q">
    <property type="taxonomic scope" value="Bacteria"/>
</dbReference>
<sequence>MKFLYISALSIAVGATPATASDIVLGLGASDIGSSSSGSPAFQLEYHTNPVRKYQWGSVSGLALLQLEDDSTVYVGAGLSSIWNLSGNWFVEGSLAAGYYDEGSGGMDLGGNWHFRTLIGLGYRLTNGSRISLAVDHLSNAGIESHNPGRETVSIRYAFSF</sequence>
<dbReference type="AlphaFoldDB" id="F7ZLP9"/>
<evidence type="ECO:0000313" key="3">
    <source>
        <dbReference type="Proteomes" id="UP000001353"/>
    </source>
</evidence>
<organism evidence="2 3">
    <name type="scientific">Roseobacter litoralis (strain ATCC 49566 / DSM 6996 / JCM 21268 / NBRC 15278 / OCh 149)</name>
    <dbReference type="NCBI Taxonomy" id="391595"/>
    <lineage>
        <taxon>Bacteria</taxon>
        <taxon>Pseudomonadati</taxon>
        <taxon>Pseudomonadota</taxon>
        <taxon>Alphaproteobacteria</taxon>
        <taxon>Rhodobacterales</taxon>
        <taxon>Roseobacteraceae</taxon>
        <taxon>Roseobacter</taxon>
    </lineage>
</organism>
<name>F7ZLP9_ROSLO</name>
<gene>
    <name evidence="2" type="ordered locus">RLO149_c021240</name>
</gene>
<keyword evidence="3" id="KW-1185">Reference proteome</keyword>